<dbReference type="GO" id="GO:0005351">
    <property type="term" value="F:carbohydrate:proton symporter activity"/>
    <property type="evidence" value="ECO:0007669"/>
    <property type="project" value="TreeGrafter"/>
</dbReference>
<keyword evidence="3 7" id="KW-0813">Transport</keyword>
<comment type="caution">
    <text evidence="10">The sequence shown here is derived from an EMBL/GenBank/DDBJ whole genome shotgun (WGS) entry which is preliminary data.</text>
</comment>
<organism evidence="10 11">
    <name type="scientific">Karstenula rhodostoma CBS 690.94</name>
    <dbReference type="NCBI Taxonomy" id="1392251"/>
    <lineage>
        <taxon>Eukaryota</taxon>
        <taxon>Fungi</taxon>
        <taxon>Dikarya</taxon>
        <taxon>Ascomycota</taxon>
        <taxon>Pezizomycotina</taxon>
        <taxon>Dothideomycetes</taxon>
        <taxon>Pleosporomycetidae</taxon>
        <taxon>Pleosporales</taxon>
        <taxon>Massarineae</taxon>
        <taxon>Didymosphaeriaceae</taxon>
        <taxon>Karstenula</taxon>
    </lineage>
</organism>
<dbReference type="SUPFAM" id="SSF103473">
    <property type="entry name" value="MFS general substrate transporter"/>
    <property type="match status" value="1"/>
</dbReference>
<evidence type="ECO:0000256" key="8">
    <source>
        <dbReference type="SAM" id="Phobius"/>
    </source>
</evidence>
<feature type="transmembrane region" description="Helical" evidence="8">
    <location>
        <begin position="345"/>
        <end position="365"/>
    </location>
</feature>
<feature type="transmembrane region" description="Helical" evidence="8">
    <location>
        <begin position="377"/>
        <end position="399"/>
    </location>
</feature>
<dbReference type="EMBL" id="MU001503">
    <property type="protein sequence ID" value="KAF2442993.1"/>
    <property type="molecule type" value="Genomic_DNA"/>
</dbReference>
<comment type="subcellular location">
    <subcellularLocation>
        <location evidence="1">Membrane</location>
        <topology evidence="1">Multi-pass membrane protein</topology>
    </subcellularLocation>
</comment>
<dbReference type="InterPro" id="IPR050360">
    <property type="entry name" value="MFS_Sugar_Transporters"/>
</dbReference>
<dbReference type="InterPro" id="IPR036259">
    <property type="entry name" value="MFS_trans_sf"/>
</dbReference>
<dbReference type="Proteomes" id="UP000799764">
    <property type="component" value="Unassembled WGS sequence"/>
</dbReference>
<keyword evidence="5 8" id="KW-1133">Transmembrane helix</keyword>
<evidence type="ECO:0000256" key="5">
    <source>
        <dbReference type="ARBA" id="ARBA00022989"/>
    </source>
</evidence>
<feature type="transmembrane region" description="Helical" evidence="8">
    <location>
        <begin position="7"/>
        <end position="25"/>
    </location>
</feature>
<feature type="transmembrane region" description="Helical" evidence="8">
    <location>
        <begin position="121"/>
        <end position="141"/>
    </location>
</feature>
<dbReference type="InterPro" id="IPR020846">
    <property type="entry name" value="MFS_dom"/>
</dbReference>
<feature type="transmembrane region" description="Helical" evidence="8">
    <location>
        <begin position="318"/>
        <end position="336"/>
    </location>
</feature>
<keyword evidence="6 8" id="KW-0472">Membrane</keyword>
<evidence type="ECO:0000256" key="7">
    <source>
        <dbReference type="RuleBase" id="RU003346"/>
    </source>
</evidence>
<dbReference type="Pfam" id="PF00083">
    <property type="entry name" value="Sugar_tr"/>
    <property type="match status" value="1"/>
</dbReference>
<dbReference type="OrthoDB" id="5296287at2759"/>
<keyword evidence="4 8" id="KW-0812">Transmembrane</keyword>
<evidence type="ECO:0000256" key="1">
    <source>
        <dbReference type="ARBA" id="ARBA00004141"/>
    </source>
</evidence>
<dbReference type="PROSITE" id="PS50850">
    <property type="entry name" value="MFS"/>
    <property type="match status" value="1"/>
</dbReference>
<dbReference type="PANTHER" id="PTHR48022">
    <property type="entry name" value="PLASTIDIC GLUCOSE TRANSPORTER 4"/>
    <property type="match status" value="1"/>
</dbReference>
<evidence type="ECO:0000313" key="11">
    <source>
        <dbReference type="Proteomes" id="UP000799764"/>
    </source>
</evidence>
<sequence>MAPKTSPFYLLAVIILASGGIPKGYDEGGFSASVTLPAFKADYGLNKNLWVGNATGLANRTANISSFGVLGAAFGAMIAYFLNDKVGRLWSYRIAVLVWASGILMQVFSSGIFGFLLFARIWGGLGAGGLTVISPLFLSEIAPTKSRGMVTSMYMVVLLSFLSLGFFINYGVSKHMSQSRAQWQIVQMIPLVPMGFCFFASFLLPESPRWLASRGRREDCIAALARLRGTSVDDPTLMGEYERTELEANALIEMSKTSMPQIAKECFADPNLRNRYFLAVALHTIAQWTGGNGITYYISDIFQYAGVKGSETSLITSGAYGLVKLFVTMIFAWGLIDRLGRRRCMLAGLTLQGITHIYMAIYFGAIGQGNQRASDAAIASVFIYATGWSVGLCTIPYIYGTEIFPTKARSFAYATTMALHWFYQFAVVRVTPVMLAALDKWGAYVFWAMICAVGVVVLGLWAPETKGVPLERMHELFDRPWYKCWKSKLDPRNDFGESYEEKVDVVYTVEQREGGLRAKN</sequence>
<feature type="transmembrane region" description="Helical" evidence="8">
    <location>
        <begin position="276"/>
        <end position="298"/>
    </location>
</feature>
<feature type="transmembrane region" description="Helical" evidence="8">
    <location>
        <begin position="64"/>
        <end position="82"/>
    </location>
</feature>
<dbReference type="Gene3D" id="1.20.1250.20">
    <property type="entry name" value="MFS general substrate transporter like domains"/>
    <property type="match status" value="1"/>
</dbReference>
<dbReference type="PRINTS" id="PR00171">
    <property type="entry name" value="SUGRTRNSPORT"/>
</dbReference>
<keyword evidence="11" id="KW-1185">Reference proteome</keyword>
<dbReference type="InterPro" id="IPR003663">
    <property type="entry name" value="Sugar/inositol_transpt"/>
</dbReference>
<gene>
    <name evidence="10" type="ORF">P171DRAFT_391017</name>
</gene>
<evidence type="ECO:0000256" key="6">
    <source>
        <dbReference type="ARBA" id="ARBA00023136"/>
    </source>
</evidence>
<dbReference type="InterPro" id="IPR005828">
    <property type="entry name" value="MFS_sugar_transport-like"/>
</dbReference>
<feature type="domain" description="Major facilitator superfamily (MFS) profile" evidence="9">
    <location>
        <begin position="12"/>
        <end position="466"/>
    </location>
</feature>
<proteinExistence type="inferred from homology"/>
<accession>A0A9P4PGM7</accession>
<name>A0A9P4PGM7_9PLEO</name>
<dbReference type="PANTHER" id="PTHR48022:SF43">
    <property type="entry name" value="QUINATE TRANSPORTER, PUTATIVE (AFU_ORTHOLOGUE AFUA_1G16230)-RELATED"/>
    <property type="match status" value="1"/>
</dbReference>
<evidence type="ECO:0000259" key="9">
    <source>
        <dbReference type="PROSITE" id="PS50850"/>
    </source>
</evidence>
<evidence type="ECO:0000313" key="10">
    <source>
        <dbReference type="EMBL" id="KAF2442993.1"/>
    </source>
</evidence>
<dbReference type="AlphaFoldDB" id="A0A9P4PGM7"/>
<dbReference type="NCBIfam" id="TIGR00879">
    <property type="entry name" value="SP"/>
    <property type="match status" value="1"/>
</dbReference>
<comment type="similarity">
    <text evidence="2 7">Belongs to the major facilitator superfamily. Sugar transporter (TC 2.A.1.1) family.</text>
</comment>
<feature type="transmembrane region" description="Helical" evidence="8">
    <location>
        <begin position="411"/>
        <end position="438"/>
    </location>
</feature>
<feature type="transmembrane region" description="Helical" evidence="8">
    <location>
        <begin position="153"/>
        <end position="172"/>
    </location>
</feature>
<dbReference type="GO" id="GO:0016020">
    <property type="term" value="C:membrane"/>
    <property type="evidence" value="ECO:0007669"/>
    <property type="project" value="UniProtKB-SubCell"/>
</dbReference>
<feature type="transmembrane region" description="Helical" evidence="8">
    <location>
        <begin position="184"/>
        <end position="204"/>
    </location>
</feature>
<feature type="transmembrane region" description="Helical" evidence="8">
    <location>
        <begin position="94"/>
        <end position="115"/>
    </location>
</feature>
<evidence type="ECO:0000256" key="4">
    <source>
        <dbReference type="ARBA" id="ARBA00022692"/>
    </source>
</evidence>
<feature type="transmembrane region" description="Helical" evidence="8">
    <location>
        <begin position="444"/>
        <end position="463"/>
    </location>
</feature>
<evidence type="ECO:0000256" key="3">
    <source>
        <dbReference type="ARBA" id="ARBA00022448"/>
    </source>
</evidence>
<evidence type="ECO:0000256" key="2">
    <source>
        <dbReference type="ARBA" id="ARBA00010992"/>
    </source>
</evidence>
<reference evidence="10" key="1">
    <citation type="journal article" date="2020" name="Stud. Mycol.">
        <title>101 Dothideomycetes genomes: a test case for predicting lifestyles and emergence of pathogens.</title>
        <authorList>
            <person name="Haridas S."/>
            <person name="Albert R."/>
            <person name="Binder M."/>
            <person name="Bloem J."/>
            <person name="Labutti K."/>
            <person name="Salamov A."/>
            <person name="Andreopoulos B."/>
            <person name="Baker S."/>
            <person name="Barry K."/>
            <person name="Bills G."/>
            <person name="Bluhm B."/>
            <person name="Cannon C."/>
            <person name="Castanera R."/>
            <person name="Culley D."/>
            <person name="Daum C."/>
            <person name="Ezra D."/>
            <person name="Gonzalez J."/>
            <person name="Henrissat B."/>
            <person name="Kuo A."/>
            <person name="Liang C."/>
            <person name="Lipzen A."/>
            <person name="Lutzoni F."/>
            <person name="Magnuson J."/>
            <person name="Mondo S."/>
            <person name="Nolan M."/>
            <person name="Ohm R."/>
            <person name="Pangilinan J."/>
            <person name="Park H.-J."/>
            <person name="Ramirez L."/>
            <person name="Alfaro M."/>
            <person name="Sun H."/>
            <person name="Tritt A."/>
            <person name="Yoshinaga Y."/>
            <person name="Zwiers L.-H."/>
            <person name="Turgeon B."/>
            <person name="Goodwin S."/>
            <person name="Spatafora J."/>
            <person name="Crous P."/>
            <person name="Grigoriev I."/>
        </authorList>
    </citation>
    <scope>NUCLEOTIDE SEQUENCE</scope>
    <source>
        <strain evidence="10">CBS 690.94</strain>
    </source>
</reference>
<protein>
    <submittedName>
        <fullName evidence="10">MFS quinate transporter</fullName>
    </submittedName>
</protein>